<dbReference type="InterPro" id="IPR011614">
    <property type="entry name" value="Catalase_core"/>
</dbReference>
<dbReference type="InterPro" id="IPR018028">
    <property type="entry name" value="Catalase"/>
</dbReference>
<dbReference type="SUPFAM" id="SSF56634">
    <property type="entry name" value="Heme-dependent catalase-like"/>
    <property type="match status" value="1"/>
</dbReference>
<accession>A0ABR8U9X9</accession>
<keyword evidence="10" id="KW-1185">Reference proteome</keyword>
<keyword evidence="5 7" id="KW-0560">Oxidoreductase</keyword>
<dbReference type="CDD" id="cd08153">
    <property type="entry name" value="srpA_like"/>
    <property type="match status" value="1"/>
</dbReference>
<feature type="domain" description="Catalase core" evidence="8">
    <location>
        <begin position="2"/>
        <end position="304"/>
    </location>
</feature>
<dbReference type="SMART" id="SM01060">
    <property type="entry name" value="Catalase"/>
    <property type="match status" value="1"/>
</dbReference>
<comment type="similarity">
    <text evidence="1 7">Belongs to the catalase family.</text>
</comment>
<evidence type="ECO:0000259" key="8">
    <source>
        <dbReference type="SMART" id="SM01060"/>
    </source>
</evidence>
<dbReference type="GO" id="GO:0004601">
    <property type="term" value="F:peroxidase activity"/>
    <property type="evidence" value="ECO:0007669"/>
    <property type="project" value="UniProtKB-KW"/>
</dbReference>
<dbReference type="PANTHER" id="PTHR11465:SF9">
    <property type="entry name" value="CATALASE"/>
    <property type="match status" value="1"/>
</dbReference>
<evidence type="ECO:0000256" key="2">
    <source>
        <dbReference type="ARBA" id="ARBA00022559"/>
    </source>
</evidence>
<organism evidence="9 10">
    <name type="scientific">Sporosarcina quadrami</name>
    <dbReference type="NCBI Taxonomy" id="2762234"/>
    <lineage>
        <taxon>Bacteria</taxon>
        <taxon>Bacillati</taxon>
        <taxon>Bacillota</taxon>
        <taxon>Bacilli</taxon>
        <taxon>Bacillales</taxon>
        <taxon>Caryophanaceae</taxon>
        <taxon>Sporosarcina</taxon>
    </lineage>
</organism>
<comment type="caution">
    <text evidence="9">The sequence shown here is derived from an EMBL/GenBank/DDBJ whole genome shotgun (WGS) entry which is preliminary data.</text>
</comment>
<protein>
    <recommendedName>
        <fullName evidence="7">Catalase-related peroxidase</fullName>
        <ecNumber evidence="7">1.11.1.-</ecNumber>
    </recommendedName>
</protein>
<dbReference type="EMBL" id="JACSQN010000007">
    <property type="protein sequence ID" value="MBD7984847.1"/>
    <property type="molecule type" value="Genomic_DNA"/>
</dbReference>
<reference evidence="9 10" key="1">
    <citation type="submission" date="2020-08" db="EMBL/GenBank/DDBJ databases">
        <title>A Genomic Blueprint of the Chicken Gut Microbiome.</title>
        <authorList>
            <person name="Gilroy R."/>
            <person name="Ravi A."/>
            <person name="Getino M."/>
            <person name="Pursley I."/>
            <person name="Horton D.L."/>
            <person name="Alikhan N.-F."/>
            <person name="Baker D."/>
            <person name="Gharbi K."/>
            <person name="Hall N."/>
            <person name="Watson M."/>
            <person name="Adriaenssens E.M."/>
            <person name="Foster-Nyarko E."/>
            <person name="Jarju S."/>
            <person name="Secka A."/>
            <person name="Antonio M."/>
            <person name="Oren A."/>
            <person name="Chaudhuri R."/>
            <person name="La Ragione R.M."/>
            <person name="Hildebrand F."/>
            <person name="Pallen M.J."/>
        </authorList>
    </citation>
    <scope>NUCLEOTIDE SEQUENCE [LARGE SCALE GENOMIC DNA]</scope>
    <source>
        <strain evidence="9 10">Sa2YVA2</strain>
    </source>
</reference>
<dbReference type="PROSITE" id="PS51402">
    <property type="entry name" value="CATALASE_3"/>
    <property type="match status" value="1"/>
</dbReference>
<keyword evidence="3 7" id="KW-0349">Heme</keyword>
<dbReference type="InterPro" id="IPR020835">
    <property type="entry name" value="Catalase_sf"/>
</dbReference>
<dbReference type="PANTHER" id="PTHR11465">
    <property type="entry name" value="CATALASE"/>
    <property type="match status" value="1"/>
</dbReference>
<dbReference type="Pfam" id="PF00199">
    <property type="entry name" value="Catalase"/>
    <property type="match status" value="1"/>
</dbReference>
<comment type="function">
    <text evidence="7">Has an organic peroxide-dependent peroxidase activity.</text>
</comment>
<evidence type="ECO:0000313" key="10">
    <source>
        <dbReference type="Proteomes" id="UP000626786"/>
    </source>
</evidence>
<dbReference type="RefSeq" id="WP_191694534.1">
    <property type="nucleotide sequence ID" value="NZ_JACSQN010000007.1"/>
</dbReference>
<dbReference type="Gene3D" id="2.40.180.10">
    <property type="entry name" value="Catalase core domain"/>
    <property type="match status" value="1"/>
</dbReference>
<sequence length="305" mass="34493">MTIDNDLDITPIMAVDTIEKLAGKFPGFRRAHAKGIAFDAVFQPNGALSSYTTADHLQAEAVPAIVRFSHSSPNPELNEALMPIKGMSVRFQLPFEKHTNLTMANIPVFITKTPEDFVRLLQMMSKESQLSLMERFEVFRKSPEFATIPDLLKSLKPVSSFAEETYYALHAYYLVDSHMNKHAVRFRWVPVEEALEKMDSSSKKDLESELVHRLEQGSVQFRLVVQLAEAGDDVNDSSVKWPKERELVDAGVLTLQQIREDSAEKSIFDPTVIVDGLECSDDPVLHFRSPAYAESAKRRHAEREI</sequence>
<evidence type="ECO:0000256" key="1">
    <source>
        <dbReference type="ARBA" id="ARBA00005329"/>
    </source>
</evidence>
<evidence type="ECO:0000256" key="6">
    <source>
        <dbReference type="ARBA" id="ARBA00023004"/>
    </source>
</evidence>
<dbReference type="EC" id="1.11.1.-" evidence="7"/>
<dbReference type="Proteomes" id="UP000626786">
    <property type="component" value="Unassembled WGS sequence"/>
</dbReference>
<name>A0ABR8U9X9_9BACL</name>
<keyword evidence="4 7" id="KW-0479">Metal-binding</keyword>
<evidence type="ECO:0000256" key="3">
    <source>
        <dbReference type="ARBA" id="ARBA00022617"/>
    </source>
</evidence>
<dbReference type="PIRSF" id="PIRSF000296">
    <property type="entry name" value="SrpA"/>
    <property type="match status" value="1"/>
</dbReference>
<evidence type="ECO:0000256" key="5">
    <source>
        <dbReference type="ARBA" id="ARBA00023002"/>
    </source>
</evidence>
<gene>
    <name evidence="9" type="ORF">H9649_09650</name>
</gene>
<comment type="cofactor">
    <cofactor evidence="7">
        <name>heme</name>
        <dbReference type="ChEBI" id="CHEBI:30413"/>
    </cofactor>
</comment>
<keyword evidence="2 7" id="KW-0575">Peroxidase</keyword>
<dbReference type="InterPro" id="IPR024168">
    <property type="entry name" value="Catalase_SrpA-type_pred"/>
</dbReference>
<evidence type="ECO:0000256" key="7">
    <source>
        <dbReference type="PIRNR" id="PIRNR000296"/>
    </source>
</evidence>
<proteinExistence type="inferred from homology"/>
<dbReference type="Gene3D" id="1.20.1280.120">
    <property type="match status" value="1"/>
</dbReference>
<evidence type="ECO:0000313" key="9">
    <source>
        <dbReference type="EMBL" id="MBD7984847.1"/>
    </source>
</evidence>
<keyword evidence="6 7" id="KW-0408">Iron</keyword>
<evidence type="ECO:0000256" key="4">
    <source>
        <dbReference type="ARBA" id="ARBA00022723"/>
    </source>
</evidence>